<dbReference type="InterPro" id="IPR014756">
    <property type="entry name" value="Ig_E-set"/>
</dbReference>
<dbReference type="GO" id="GO:0005975">
    <property type="term" value="P:carbohydrate metabolic process"/>
    <property type="evidence" value="ECO:0007669"/>
    <property type="project" value="InterPro"/>
</dbReference>
<dbReference type="SMART" id="SM00642">
    <property type="entry name" value="Aamy"/>
    <property type="match status" value="1"/>
</dbReference>
<dbReference type="Proteomes" id="UP000449710">
    <property type="component" value="Unassembled WGS sequence"/>
</dbReference>
<dbReference type="InterPro" id="IPR013780">
    <property type="entry name" value="Glyco_hydro_b"/>
</dbReference>
<dbReference type="InterPro" id="IPR040806">
    <property type="entry name" value="SpuA_C"/>
</dbReference>
<dbReference type="SUPFAM" id="SSF51445">
    <property type="entry name" value="(Trans)glycosidases"/>
    <property type="match status" value="1"/>
</dbReference>
<comment type="similarity">
    <text evidence="1">Belongs to the glycosyl hydrolase 13 family.</text>
</comment>
<comment type="caution">
    <text evidence="3">The sequence shown here is derived from an EMBL/GenBank/DDBJ whole genome shotgun (WGS) entry which is preliminary data.</text>
</comment>
<feature type="domain" description="Glycosyl hydrolase family 13 catalytic" evidence="2">
    <location>
        <begin position="157"/>
        <end position="544"/>
    </location>
</feature>
<sequence length="704" mass="80907">MDFLTNEVYTNGSGRPKYKGPLGPRLHDDGSATLTLWSPSAQEVSVVLYDKEDPYNVIQEDLLMEKGENGSWHITLGEDNTGLESLESYYYHYKITRKAESVLALDPYAPSMAIWNQDDSRNRVGKGAIVNPSMIGPELDFAKIPGYEKREDGIIYEVHVRDFTSDPDIASTLSHPFGTFTAFIDRLDYIKDLGVTHIQLLPIMSYYFANEYRRGERIMEYSSKGNNYNWGYDPHSYFALTGMYSEDPKDPKKRIEEFKTLIREIHRRGMGVILDVVYNHTASIHILEDLEPRYYHFMNADGSPRESFGGGRLGTTHKMARRLLLDSILYWVKEFKVDGFRFDMMGDHDAETIQMAYDESKKLNPDILMIGEGWRTFAGDEGAKRVLAADQDWMQYTQSVGSFSDDFRNELKSGFGSEGEPRFLTGGPRSIHRIYDNLRAMPSNFKASHPGDVVPYIEAHDNLTLHDVIAQSIKKDPKYHEEEIQRRIRLGNLMVLTAQGTAFLHAGQEYGRTKQFLHPDYKSPVKNPPYKSTFMVDKEGNPFEYPYFIHDSYDSSDAVNLFHWARIQDPEKYPLHTQTKEYTKGLIHLRRSSDAFRHKTMEAVFRKVTKVHAPEIGGWDLVIAYRLENLEGTEAYYVFVNADQNSRKLTLHHDLRQGKVLVDRERAGTENISDPKGFFLDDQSIYLEPLTPVIIKTKEVSPGY</sequence>
<keyword evidence="3" id="KW-0326">Glycosidase</keyword>
<dbReference type="InterPro" id="IPR017853">
    <property type="entry name" value="GH"/>
</dbReference>
<dbReference type="Gene3D" id="3.20.20.80">
    <property type="entry name" value="Glycosidases"/>
    <property type="match status" value="1"/>
</dbReference>
<dbReference type="Pfam" id="PF18033">
    <property type="entry name" value="SpuA_C"/>
    <property type="match status" value="1"/>
</dbReference>
<evidence type="ECO:0000313" key="4">
    <source>
        <dbReference type="Proteomes" id="UP000449710"/>
    </source>
</evidence>
<organism evidence="3 4">
    <name type="scientific">Isachenkonia alkalipeptolytica</name>
    <dbReference type="NCBI Taxonomy" id="2565777"/>
    <lineage>
        <taxon>Bacteria</taxon>
        <taxon>Bacillati</taxon>
        <taxon>Bacillota</taxon>
        <taxon>Clostridia</taxon>
        <taxon>Eubacteriales</taxon>
        <taxon>Clostridiaceae</taxon>
        <taxon>Isachenkonia</taxon>
    </lineage>
</organism>
<dbReference type="EC" id="3.2.1.41" evidence="3"/>
<dbReference type="Gene3D" id="2.60.40.10">
    <property type="entry name" value="Immunoglobulins"/>
    <property type="match status" value="1"/>
</dbReference>
<protein>
    <submittedName>
        <fullName evidence="3">Pullulanase</fullName>
        <ecNumber evidence="3">3.2.1.41</ecNumber>
    </submittedName>
</protein>
<dbReference type="PANTHER" id="PTHR43002">
    <property type="entry name" value="GLYCOGEN DEBRANCHING ENZYME"/>
    <property type="match status" value="1"/>
</dbReference>
<name>A0AA44BEA4_9CLOT</name>
<dbReference type="Gene3D" id="2.60.40.1180">
    <property type="entry name" value="Golgi alpha-mannosidase II"/>
    <property type="match status" value="1"/>
</dbReference>
<evidence type="ECO:0000313" key="3">
    <source>
        <dbReference type="EMBL" id="NBG87975.1"/>
    </source>
</evidence>
<dbReference type="NCBIfam" id="TIGR02102">
    <property type="entry name" value="pullulan_Gpos"/>
    <property type="match status" value="1"/>
</dbReference>
<evidence type="ECO:0000256" key="1">
    <source>
        <dbReference type="ARBA" id="ARBA00008061"/>
    </source>
</evidence>
<dbReference type="CDD" id="cd11341">
    <property type="entry name" value="AmyAc_Pullulanase_LD-like"/>
    <property type="match status" value="1"/>
</dbReference>
<dbReference type="CDD" id="cd02860">
    <property type="entry name" value="E_set_Pullulanase"/>
    <property type="match status" value="1"/>
</dbReference>
<dbReference type="Pfam" id="PF00128">
    <property type="entry name" value="Alpha-amylase"/>
    <property type="match status" value="1"/>
</dbReference>
<dbReference type="GO" id="GO:0051060">
    <property type="term" value="F:pullulanase activity"/>
    <property type="evidence" value="ECO:0007669"/>
    <property type="project" value="UniProtKB-EC"/>
</dbReference>
<dbReference type="AlphaFoldDB" id="A0AA44BEA4"/>
<keyword evidence="3" id="KW-0378">Hydrolase</keyword>
<dbReference type="Pfam" id="PF02922">
    <property type="entry name" value="CBM_48"/>
    <property type="match status" value="1"/>
</dbReference>
<dbReference type="InterPro" id="IPR004193">
    <property type="entry name" value="Glyco_hydro_13_N"/>
</dbReference>
<dbReference type="InterPro" id="IPR011838">
    <property type="entry name" value="Pullulan_Gpos"/>
</dbReference>
<evidence type="ECO:0000259" key="2">
    <source>
        <dbReference type="SMART" id="SM00642"/>
    </source>
</evidence>
<dbReference type="InterPro" id="IPR006047">
    <property type="entry name" value="GH13_cat_dom"/>
</dbReference>
<dbReference type="RefSeq" id="WP_160720021.1">
    <property type="nucleotide sequence ID" value="NZ_SUMG01000005.1"/>
</dbReference>
<proteinExistence type="inferred from homology"/>
<dbReference type="InterPro" id="IPR013783">
    <property type="entry name" value="Ig-like_fold"/>
</dbReference>
<gene>
    <name evidence="3" type="ORF">ISALK_05625</name>
</gene>
<reference evidence="3 4" key="1">
    <citation type="submission" date="2019-04" db="EMBL/GenBank/DDBJ databases">
        <title>Isachenkonia alkalipeptolytica gen. nov. sp. nov. a new anaerobic, alkiliphilic organothrophic bacterium capable to reduce synthesized ferrihydrite isolated from a soda lake.</title>
        <authorList>
            <person name="Toshchakov S.V."/>
            <person name="Zavarzina D.G."/>
            <person name="Zhilina T.N."/>
            <person name="Kostrikina N.A."/>
            <person name="Kublanov I.V."/>
        </authorList>
    </citation>
    <scope>NUCLEOTIDE SEQUENCE [LARGE SCALE GENOMIC DNA]</scope>
    <source>
        <strain evidence="3 4">Z-1701</strain>
    </source>
</reference>
<dbReference type="EMBL" id="SUMG01000005">
    <property type="protein sequence ID" value="NBG87975.1"/>
    <property type="molecule type" value="Genomic_DNA"/>
</dbReference>
<accession>A0AA44BEA4</accession>
<dbReference type="SUPFAM" id="SSF81296">
    <property type="entry name" value="E set domains"/>
    <property type="match status" value="1"/>
</dbReference>
<keyword evidence="4" id="KW-1185">Reference proteome</keyword>